<feature type="non-terminal residue" evidence="2">
    <location>
        <position position="84"/>
    </location>
</feature>
<comment type="caution">
    <text evidence="2">The sequence shown here is derived from an EMBL/GenBank/DDBJ whole genome shotgun (WGS) entry which is preliminary data.</text>
</comment>
<dbReference type="EMBL" id="JACVVK020000027">
    <property type="protein sequence ID" value="KAK7502172.1"/>
    <property type="molecule type" value="Genomic_DNA"/>
</dbReference>
<feature type="compositionally biased region" description="Polar residues" evidence="1">
    <location>
        <begin position="1"/>
        <end position="16"/>
    </location>
</feature>
<keyword evidence="3" id="KW-1185">Reference proteome</keyword>
<reference evidence="2 3" key="1">
    <citation type="journal article" date="2023" name="Sci. Data">
        <title>Genome assembly of the Korean intertidal mud-creeper Batillaria attramentaria.</title>
        <authorList>
            <person name="Patra A.K."/>
            <person name="Ho P.T."/>
            <person name="Jun S."/>
            <person name="Lee S.J."/>
            <person name="Kim Y."/>
            <person name="Won Y.J."/>
        </authorList>
    </citation>
    <scope>NUCLEOTIDE SEQUENCE [LARGE SCALE GENOMIC DNA]</scope>
    <source>
        <strain evidence="2">Wonlab-2016</strain>
    </source>
</reference>
<evidence type="ECO:0000313" key="3">
    <source>
        <dbReference type="Proteomes" id="UP001519460"/>
    </source>
</evidence>
<feature type="region of interest" description="Disordered" evidence="1">
    <location>
        <begin position="1"/>
        <end position="84"/>
    </location>
</feature>
<sequence>MLSTRSRTTVSNTPTSKLRFKLANQSSGSASSCQRTSSSVQDASFPGASRRPGRLEQICKSSGGKKSEPHHNRGASVGKQEATS</sequence>
<dbReference type="AlphaFoldDB" id="A0ABD0LRV5"/>
<name>A0ABD0LRV5_9CAEN</name>
<feature type="compositionally biased region" description="Polar residues" evidence="1">
    <location>
        <begin position="23"/>
        <end position="42"/>
    </location>
</feature>
<proteinExistence type="predicted"/>
<accession>A0ABD0LRV5</accession>
<dbReference type="Proteomes" id="UP001519460">
    <property type="component" value="Unassembled WGS sequence"/>
</dbReference>
<evidence type="ECO:0000256" key="1">
    <source>
        <dbReference type="SAM" id="MobiDB-lite"/>
    </source>
</evidence>
<dbReference type="PROSITE" id="PS51257">
    <property type="entry name" value="PROKAR_LIPOPROTEIN"/>
    <property type="match status" value="1"/>
</dbReference>
<protein>
    <submittedName>
        <fullName evidence="2">Uncharacterized protein</fullName>
    </submittedName>
</protein>
<organism evidence="2 3">
    <name type="scientific">Batillaria attramentaria</name>
    <dbReference type="NCBI Taxonomy" id="370345"/>
    <lineage>
        <taxon>Eukaryota</taxon>
        <taxon>Metazoa</taxon>
        <taxon>Spiralia</taxon>
        <taxon>Lophotrochozoa</taxon>
        <taxon>Mollusca</taxon>
        <taxon>Gastropoda</taxon>
        <taxon>Caenogastropoda</taxon>
        <taxon>Sorbeoconcha</taxon>
        <taxon>Cerithioidea</taxon>
        <taxon>Batillariidae</taxon>
        <taxon>Batillaria</taxon>
    </lineage>
</organism>
<gene>
    <name evidence="2" type="ORF">BaRGS_00006536</name>
</gene>
<evidence type="ECO:0000313" key="2">
    <source>
        <dbReference type="EMBL" id="KAK7502172.1"/>
    </source>
</evidence>